<gene>
    <name evidence="2" type="ORF">KsCSTR_45610</name>
    <name evidence="3" type="ORF">KSMBR1_2475</name>
    <name evidence="1" type="ORF">kustc0831</name>
</gene>
<dbReference type="InterPro" id="IPR035424">
    <property type="entry name" value="Antitoxin_RelB"/>
</dbReference>
<dbReference type="EMBL" id="LT934425">
    <property type="protein sequence ID" value="SOH04962.1"/>
    <property type="molecule type" value="Genomic_DNA"/>
</dbReference>
<reference evidence="4" key="4">
    <citation type="submission" date="2017-10" db="EMBL/GenBank/DDBJ databases">
        <authorList>
            <person name="Frank J."/>
        </authorList>
    </citation>
    <scope>NUCLEOTIDE SEQUENCE [LARGE SCALE GENOMIC DNA]</scope>
</reference>
<dbReference type="Proteomes" id="UP000221734">
    <property type="component" value="Chromosome Kuenenia_stuttgartiensis_MBR1"/>
</dbReference>
<reference evidence="1" key="2">
    <citation type="submission" date="2006-01" db="EMBL/GenBank/DDBJ databases">
        <authorList>
            <person name="Genoscope"/>
        </authorList>
    </citation>
    <scope>NUCLEOTIDE SEQUENCE</scope>
</reference>
<accession>Q1PWI1</accession>
<proteinExistence type="predicted"/>
<reference evidence="1" key="1">
    <citation type="journal article" date="2006" name="Nature">
        <title>Deciphering the evolution and metabolism of an anammox bacterium from a community genome.</title>
        <authorList>
            <person name="Strous M."/>
            <person name="Pelletier E."/>
            <person name="Mangenot S."/>
            <person name="Rattei T."/>
            <person name="Lehner A."/>
            <person name="Taylor M.W."/>
            <person name="Horn M."/>
            <person name="Daims H."/>
            <person name="Bartol-Mavel D."/>
            <person name="Wincker P."/>
            <person name="Barbe V."/>
            <person name="Fonknechten N."/>
            <person name="Vallenet D."/>
            <person name="Segurens B."/>
            <person name="Schenowitz-Truong C."/>
            <person name="Medigue C."/>
            <person name="Collingro A."/>
            <person name="Snel B."/>
            <person name="Dutilh B.E."/>
            <person name="OpDenCamp H.J.M."/>
            <person name="vanDerDrift C."/>
            <person name="Cirpus I."/>
            <person name="vanDePas-Schoonen K.T."/>
            <person name="Harhangi H.R."/>
            <person name="vanNiftrik L."/>
            <person name="Schmid M."/>
            <person name="Keltjens J."/>
            <person name="vanDeVossenberg J."/>
            <person name="Kartal B."/>
            <person name="Meier H."/>
            <person name="Frishman D."/>
            <person name="Huynen M.A."/>
            <person name="Mewes H."/>
            <person name="Weissenbach J."/>
            <person name="Jetten M.S.M."/>
            <person name="Wagner M."/>
            <person name="LePaslier D."/>
        </authorList>
    </citation>
    <scope>NUCLEOTIDE SEQUENCE</scope>
</reference>
<sequence>MGKTKITNEQKPQFVQGMPLLNIYIIKDNGKYMVKCPELDIVTEMDTAEQALDAILEIIREYSEDYRNREEIFIKSPNRFHHKPYVDKVLECKDKWELCELITVKYGHIYIR</sequence>
<protein>
    <submittedName>
        <fullName evidence="1">Uncharacterized protein</fullName>
    </submittedName>
</protein>
<evidence type="ECO:0000313" key="5">
    <source>
        <dbReference type="Proteomes" id="UP000501926"/>
    </source>
</evidence>
<dbReference type="OrthoDB" id="2374448at2"/>
<reference evidence="3" key="3">
    <citation type="submission" date="2017-10" db="EMBL/GenBank/DDBJ databases">
        <authorList>
            <person name="Banno H."/>
            <person name="Chua N.-H."/>
        </authorList>
    </citation>
    <scope>NUCLEOTIDE SEQUENCE [LARGE SCALE GENOMIC DNA]</scope>
    <source>
        <strain evidence="3">Kuenenia_mbr1_ru-nijmegen</strain>
    </source>
</reference>
<evidence type="ECO:0000313" key="1">
    <source>
        <dbReference type="EMBL" id="CAJ71576.1"/>
    </source>
</evidence>
<dbReference type="AlphaFoldDB" id="Q1PWI1"/>
<name>Q1PWI1_KUEST</name>
<dbReference type="KEGG" id="kst:KSMBR1_2475"/>
<keyword evidence="4" id="KW-1185">Reference proteome</keyword>
<evidence type="ECO:0000313" key="2">
    <source>
        <dbReference type="EMBL" id="QII13940.1"/>
    </source>
</evidence>
<reference evidence="2 5" key="5">
    <citation type="submission" date="2020-02" db="EMBL/GenBank/DDBJ databases">
        <title>Newly sequenced genome of strain CSTR1 showed variability in Candidatus Kuenenia stuttgartiensis genomes.</title>
        <authorList>
            <person name="Ding C."/>
            <person name="Adrian L."/>
        </authorList>
    </citation>
    <scope>NUCLEOTIDE SEQUENCE [LARGE SCALE GENOMIC DNA]</scope>
    <source>
        <strain evidence="2 5">CSTR1</strain>
    </source>
</reference>
<dbReference type="Pfam" id="PF12910">
    <property type="entry name" value="PHD_like"/>
    <property type="match status" value="1"/>
</dbReference>
<dbReference type="EMBL" id="CP049055">
    <property type="protein sequence ID" value="QII13940.1"/>
    <property type="molecule type" value="Genomic_DNA"/>
</dbReference>
<dbReference type="RefSeq" id="WP_099325620.1">
    <property type="nucleotide sequence ID" value="NZ_CP049055.1"/>
</dbReference>
<evidence type="ECO:0000313" key="4">
    <source>
        <dbReference type="Proteomes" id="UP000221734"/>
    </source>
</evidence>
<evidence type="ECO:0000313" key="3">
    <source>
        <dbReference type="EMBL" id="SOH04962.1"/>
    </source>
</evidence>
<dbReference type="Gene3D" id="3.30.160.620">
    <property type="match status" value="1"/>
</dbReference>
<dbReference type="Proteomes" id="UP000501926">
    <property type="component" value="Chromosome"/>
</dbReference>
<dbReference type="EMBL" id="CT573073">
    <property type="protein sequence ID" value="CAJ71576.1"/>
    <property type="molecule type" value="Genomic_DNA"/>
</dbReference>
<organism evidence="1">
    <name type="scientific">Kuenenia stuttgartiensis</name>
    <dbReference type="NCBI Taxonomy" id="174633"/>
    <lineage>
        <taxon>Bacteria</taxon>
        <taxon>Pseudomonadati</taxon>
        <taxon>Planctomycetota</taxon>
        <taxon>Candidatus Brocadiia</taxon>
        <taxon>Candidatus Brocadiales</taxon>
        <taxon>Candidatus Brocadiaceae</taxon>
        <taxon>Candidatus Kuenenia</taxon>
    </lineage>
</organism>